<dbReference type="RefSeq" id="XP_022486753.1">
    <property type="nucleotide sequence ID" value="XM_022633516.1"/>
</dbReference>
<accession>A0A1F5LDL4</accession>
<sequence>MAEEAECSQATIINIRANLRQFGSVHAPPTRIGRKRTVTPLMIEALCEYLSEKPGLYLDEMAVFLWDEFRTLVTTSSIRRALVAKGA</sequence>
<dbReference type="OrthoDB" id="4368392at2759"/>
<protein>
    <submittedName>
        <fullName evidence="1">Uncharacterized protein</fullName>
    </submittedName>
</protein>
<dbReference type="InterPro" id="IPR009057">
    <property type="entry name" value="Homeodomain-like_sf"/>
</dbReference>
<organism evidence="1 2">
    <name type="scientific">Penicillium arizonense</name>
    <dbReference type="NCBI Taxonomy" id="1835702"/>
    <lineage>
        <taxon>Eukaryota</taxon>
        <taxon>Fungi</taxon>
        <taxon>Dikarya</taxon>
        <taxon>Ascomycota</taxon>
        <taxon>Pezizomycotina</taxon>
        <taxon>Eurotiomycetes</taxon>
        <taxon>Eurotiomycetidae</taxon>
        <taxon>Eurotiales</taxon>
        <taxon>Aspergillaceae</taxon>
        <taxon>Penicillium</taxon>
    </lineage>
</organism>
<dbReference type="SUPFAM" id="SSF46689">
    <property type="entry name" value="Homeodomain-like"/>
    <property type="match status" value="1"/>
</dbReference>
<evidence type="ECO:0000313" key="2">
    <source>
        <dbReference type="Proteomes" id="UP000177622"/>
    </source>
</evidence>
<comment type="caution">
    <text evidence="1">The sequence shown here is derived from an EMBL/GenBank/DDBJ whole genome shotgun (WGS) entry which is preliminary data.</text>
</comment>
<evidence type="ECO:0000313" key="1">
    <source>
        <dbReference type="EMBL" id="OGE51308.1"/>
    </source>
</evidence>
<gene>
    <name evidence="1" type="ORF">PENARI_c014G05789</name>
</gene>
<dbReference type="GeneID" id="34578250"/>
<name>A0A1F5LDL4_PENAI</name>
<dbReference type="AlphaFoldDB" id="A0A1F5LDL4"/>
<dbReference type="EMBL" id="LXJU01000014">
    <property type="protein sequence ID" value="OGE51308.1"/>
    <property type="molecule type" value="Genomic_DNA"/>
</dbReference>
<dbReference type="STRING" id="1835702.A0A1F5LDL4"/>
<keyword evidence="2" id="KW-1185">Reference proteome</keyword>
<proteinExistence type="predicted"/>
<dbReference type="Proteomes" id="UP000177622">
    <property type="component" value="Unassembled WGS sequence"/>
</dbReference>
<reference evidence="1 2" key="1">
    <citation type="journal article" date="2016" name="Sci. Rep.">
        <title>Penicillium arizonense, a new, genome sequenced fungal species, reveals a high chemical diversity in secreted metabolites.</title>
        <authorList>
            <person name="Grijseels S."/>
            <person name="Nielsen J.C."/>
            <person name="Randelovic M."/>
            <person name="Nielsen J."/>
            <person name="Nielsen K.F."/>
            <person name="Workman M."/>
            <person name="Frisvad J.C."/>
        </authorList>
    </citation>
    <scope>NUCLEOTIDE SEQUENCE [LARGE SCALE GENOMIC DNA]</scope>
    <source>
        <strain evidence="1 2">CBS 141311</strain>
    </source>
</reference>